<dbReference type="EMBL" id="KB740969">
    <property type="protein sequence ID" value="ENN76729.1"/>
    <property type="molecule type" value="Genomic_DNA"/>
</dbReference>
<keyword evidence="3" id="KW-0677">Repeat</keyword>
<dbReference type="OrthoDB" id="6077919at2759"/>
<feature type="non-terminal residue" evidence="9">
    <location>
        <position position="1"/>
    </location>
</feature>
<organism evidence="9">
    <name type="scientific">Dendroctonus ponderosae</name>
    <name type="common">Mountain pine beetle</name>
    <dbReference type="NCBI Taxonomy" id="77166"/>
    <lineage>
        <taxon>Eukaryota</taxon>
        <taxon>Metazoa</taxon>
        <taxon>Ecdysozoa</taxon>
        <taxon>Arthropoda</taxon>
        <taxon>Hexapoda</taxon>
        <taxon>Insecta</taxon>
        <taxon>Pterygota</taxon>
        <taxon>Neoptera</taxon>
        <taxon>Endopterygota</taxon>
        <taxon>Coleoptera</taxon>
        <taxon>Polyphaga</taxon>
        <taxon>Cucujiformia</taxon>
        <taxon>Curculionidae</taxon>
        <taxon>Scolytinae</taxon>
        <taxon>Dendroctonus</taxon>
    </lineage>
</organism>
<evidence type="ECO:0000256" key="3">
    <source>
        <dbReference type="ARBA" id="ARBA00022737"/>
    </source>
</evidence>
<dbReference type="SMART" id="SM00355">
    <property type="entry name" value="ZnF_C2H2"/>
    <property type="match status" value="4"/>
</dbReference>
<proteinExistence type="inferred from homology"/>
<dbReference type="FunFam" id="3.30.160.60:FF:002343">
    <property type="entry name" value="Zinc finger protein 33A"/>
    <property type="match status" value="1"/>
</dbReference>
<dbReference type="InterPro" id="IPR013087">
    <property type="entry name" value="Znf_C2H2_type"/>
</dbReference>
<dbReference type="Pfam" id="PF00096">
    <property type="entry name" value="zf-C2H2"/>
    <property type="match status" value="2"/>
</dbReference>
<evidence type="ECO:0000256" key="1">
    <source>
        <dbReference type="ARBA" id="ARBA00004123"/>
    </source>
</evidence>
<dbReference type="InterPro" id="IPR050527">
    <property type="entry name" value="Snail/Krueppel_Znf"/>
</dbReference>
<dbReference type="PROSITE" id="PS50157">
    <property type="entry name" value="ZINC_FINGER_C2H2_2"/>
    <property type="match status" value="3"/>
</dbReference>
<comment type="similarity">
    <text evidence="7">Belongs to the snail C2H2-type zinc-finger protein family.</text>
</comment>
<feature type="compositionally biased region" description="Basic residues" evidence="8">
    <location>
        <begin position="24"/>
        <end position="37"/>
    </location>
</feature>
<keyword evidence="4" id="KW-0863">Zinc-finger</keyword>
<dbReference type="GO" id="GO:0000981">
    <property type="term" value="F:DNA-binding transcription factor activity, RNA polymerase II-specific"/>
    <property type="evidence" value="ECO:0007669"/>
    <property type="project" value="TreeGrafter"/>
</dbReference>
<dbReference type="SUPFAM" id="SSF57667">
    <property type="entry name" value="beta-beta-alpha zinc fingers"/>
    <property type="match status" value="2"/>
</dbReference>
<evidence type="ECO:0000313" key="9">
    <source>
        <dbReference type="EMBL" id="ENN76729.1"/>
    </source>
</evidence>
<gene>
    <name evidence="9" type="ORF">YQE_06794</name>
</gene>
<evidence type="ECO:0000256" key="6">
    <source>
        <dbReference type="ARBA" id="ARBA00023242"/>
    </source>
</evidence>
<dbReference type="InterPro" id="IPR036236">
    <property type="entry name" value="Znf_C2H2_sf"/>
</dbReference>
<keyword evidence="5" id="KW-0862">Zinc</keyword>
<reference evidence="9" key="1">
    <citation type="journal article" date="2013" name="Genome Biol.">
        <title>Draft genome of the mountain pine beetle, Dendroctonus ponderosae Hopkins, a major forest pest.</title>
        <authorList>
            <person name="Keeling C.I."/>
            <person name="Yuen M.M."/>
            <person name="Liao N.Y."/>
            <person name="Docking T.R."/>
            <person name="Chan S.K."/>
            <person name="Taylor G.A."/>
            <person name="Palmquist D.L."/>
            <person name="Jackman S.D."/>
            <person name="Nguyen A."/>
            <person name="Li M."/>
            <person name="Henderson H."/>
            <person name="Janes J.K."/>
            <person name="Zhao Y."/>
            <person name="Pandoh P."/>
            <person name="Moore R."/>
            <person name="Sperling F.A."/>
            <person name="Huber D.P."/>
            <person name="Birol I."/>
            <person name="Jones S.J."/>
            <person name="Bohlmann J."/>
        </authorList>
    </citation>
    <scope>NUCLEOTIDE SEQUENCE</scope>
</reference>
<dbReference type="PANTHER" id="PTHR24388:SF53">
    <property type="entry name" value="CHORION TRANSCRIPTION FACTOR CF2-RELATED"/>
    <property type="match status" value="1"/>
</dbReference>
<evidence type="ECO:0000256" key="7">
    <source>
        <dbReference type="ARBA" id="ARBA00037948"/>
    </source>
</evidence>
<evidence type="ECO:0000256" key="8">
    <source>
        <dbReference type="SAM" id="MobiDB-lite"/>
    </source>
</evidence>
<keyword evidence="2" id="KW-0479">Metal-binding</keyword>
<dbReference type="AlphaFoldDB" id="N6T919"/>
<evidence type="ECO:0000256" key="5">
    <source>
        <dbReference type="ARBA" id="ARBA00022833"/>
    </source>
</evidence>
<comment type="subcellular location">
    <subcellularLocation>
        <location evidence="1">Nucleus</location>
    </subcellularLocation>
</comment>
<evidence type="ECO:0000256" key="4">
    <source>
        <dbReference type="ARBA" id="ARBA00022771"/>
    </source>
</evidence>
<dbReference type="FunFam" id="3.30.160.60:FF:000446">
    <property type="entry name" value="Zinc finger protein"/>
    <property type="match status" value="1"/>
</dbReference>
<dbReference type="Gene3D" id="3.30.160.60">
    <property type="entry name" value="Classic Zinc Finger"/>
    <property type="match status" value="3"/>
</dbReference>
<dbReference type="PANTHER" id="PTHR24388">
    <property type="entry name" value="ZINC FINGER PROTEIN"/>
    <property type="match status" value="1"/>
</dbReference>
<dbReference type="FunFam" id="3.30.160.60:FF:000145">
    <property type="entry name" value="Zinc finger protein 574"/>
    <property type="match status" value="1"/>
</dbReference>
<dbReference type="GO" id="GO:0005634">
    <property type="term" value="C:nucleus"/>
    <property type="evidence" value="ECO:0007669"/>
    <property type="project" value="UniProtKB-SubCell"/>
</dbReference>
<protein>
    <submittedName>
        <fullName evidence="9">Uncharacterized protein</fullName>
    </submittedName>
</protein>
<dbReference type="GO" id="GO:0000978">
    <property type="term" value="F:RNA polymerase II cis-regulatory region sequence-specific DNA binding"/>
    <property type="evidence" value="ECO:0007669"/>
    <property type="project" value="TreeGrafter"/>
</dbReference>
<accession>N6T919</accession>
<dbReference type="PROSITE" id="PS00028">
    <property type="entry name" value="ZINC_FINGER_C2H2_1"/>
    <property type="match status" value="3"/>
</dbReference>
<evidence type="ECO:0000256" key="2">
    <source>
        <dbReference type="ARBA" id="ARBA00022723"/>
    </source>
</evidence>
<dbReference type="GO" id="GO:0008270">
    <property type="term" value="F:zinc ion binding"/>
    <property type="evidence" value="ECO:0007669"/>
    <property type="project" value="UniProtKB-KW"/>
</dbReference>
<name>N6T919_DENPD</name>
<dbReference type="OMA" id="RHEYVEH"/>
<sequence>MCFHLHTKKLLAMKQNSERSEKRKLPKRHNAKAKTKNGQKTEIEIDSKYVEAVIGIENCKFEEMAYSKNYESDFDDTETCIYCGKMMAAALLLKHEAWHRKYDKHVKMLSGNQSSRLHGNSEGLCVYCGQMKPANKLRRHEYVEHVKKNIRKVCDICGIFTCPTYIKEHMRTHDAVKGFKCEQCGKAFFRKKALARHKLVHTDVAQYMCTICGKSFKIKFNLRVHMRSHEAVKPFLCSVCKKTFTTKQWRDNHLKTHGIVGKK</sequence>
<keyword evidence="6" id="KW-0539">Nucleus</keyword>
<feature type="region of interest" description="Disordered" evidence="8">
    <location>
        <begin position="14"/>
        <end position="39"/>
    </location>
</feature>
<dbReference type="HOGENOM" id="CLU_1058700_0_0_1"/>